<dbReference type="SUPFAM" id="SSF143100">
    <property type="entry name" value="TTHA1013/TTHA0281-like"/>
    <property type="match status" value="1"/>
</dbReference>
<dbReference type="Pfam" id="PF05534">
    <property type="entry name" value="HicB"/>
    <property type="match status" value="1"/>
</dbReference>
<evidence type="ECO:0000313" key="1">
    <source>
        <dbReference type="EMBL" id="GFH03874.1"/>
    </source>
</evidence>
<sequence>MASPGPADTIRYTYRVEWSARIEGYVARCLELRGVSGSAPTASEAIARAEREAAEHLAAMGDMFGGEPPTPLTDHDFSGTFLVRTSRELHARLAIEAAEQHVSLNQWVVQKLANRPPSLDW</sequence>
<name>A0A7I9ZS71_9MYCO</name>
<dbReference type="RefSeq" id="WP_163891904.1">
    <property type="nucleotide sequence ID" value="NZ_BLLB01000002.1"/>
</dbReference>
<dbReference type="InterPro" id="IPR008651">
    <property type="entry name" value="Uncharacterised_HicB"/>
</dbReference>
<evidence type="ECO:0000313" key="2">
    <source>
        <dbReference type="Proteomes" id="UP000465304"/>
    </source>
</evidence>
<dbReference type="EMBL" id="BLLB01000002">
    <property type="protein sequence ID" value="GFH03874.1"/>
    <property type="molecule type" value="Genomic_DNA"/>
</dbReference>
<proteinExistence type="predicted"/>
<dbReference type="Proteomes" id="UP000465304">
    <property type="component" value="Unassembled WGS sequence"/>
</dbReference>
<comment type="caution">
    <text evidence="1">The sequence shown here is derived from an EMBL/GenBank/DDBJ whole genome shotgun (WGS) entry which is preliminary data.</text>
</comment>
<organism evidence="1 2">
    <name type="scientific">Mycolicibacterium hippocampi</name>
    <dbReference type="NCBI Taxonomy" id="659824"/>
    <lineage>
        <taxon>Bacteria</taxon>
        <taxon>Bacillati</taxon>
        <taxon>Actinomycetota</taxon>
        <taxon>Actinomycetes</taxon>
        <taxon>Mycobacteriales</taxon>
        <taxon>Mycobacteriaceae</taxon>
        <taxon>Mycolicibacterium</taxon>
    </lineage>
</organism>
<gene>
    <name evidence="1" type="ORF">MHIP_43570</name>
</gene>
<dbReference type="AlphaFoldDB" id="A0A7I9ZS71"/>
<dbReference type="SUPFAM" id="SSF47598">
    <property type="entry name" value="Ribbon-helix-helix"/>
    <property type="match status" value="1"/>
</dbReference>
<dbReference type="InterPro" id="IPR010985">
    <property type="entry name" value="Ribbon_hlx_hlx"/>
</dbReference>
<accession>A0A7I9ZS71</accession>
<dbReference type="GO" id="GO:0006355">
    <property type="term" value="P:regulation of DNA-templated transcription"/>
    <property type="evidence" value="ECO:0007669"/>
    <property type="project" value="InterPro"/>
</dbReference>
<dbReference type="InterPro" id="IPR035069">
    <property type="entry name" value="TTHA1013/TTHA0281-like"/>
</dbReference>
<reference evidence="1 2" key="1">
    <citation type="journal article" date="2019" name="Emerg. Microbes Infect.">
        <title>Comprehensive subspecies identification of 175 nontuberculous mycobacteria species based on 7547 genomic profiles.</title>
        <authorList>
            <person name="Matsumoto Y."/>
            <person name="Kinjo T."/>
            <person name="Motooka D."/>
            <person name="Nabeya D."/>
            <person name="Jung N."/>
            <person name="Uechi K."/>
            <person name="Horii T."/>
            <person name="Iida T."/>
            <person name="Fujita J."/>
            <person name="Nakamura S."/>
        </authorList>
    </citation>
    <scope>NUCLEOTIDE SEQUENCE [LARGE SCALE GENOMIC DNA]</scope>
    <source>
        <strain evidence="1 2">JCM 30996</strain>
    </source>
</reference>
<keyword evidence="2" id="KW-1185">Reference proteome</keyword>
<protein>
    <submittedName>
        <fullName evidence="1">Antitoxin HicB</fullName>
    </submittedName>
</protein>